<dbReference type="InterPro" id="IPR036962">
    <property type="entry name" value="Glyco_hydro_3_N_sf"/>
</dbReference>
<gene>
    <name evidence="1" type="ORF">X928_02770</name>
</gene>
<accession>A0A2K1PFB0</accession>
<dbReference type="Proteomes" id="UP000236199">
    <property type="component" value="Unassembled WGS sequence"/>
</dbReference>
<reference evidence="1 2" key="1">
    <citation type="submission" date="2013-12" db="EMBL/GenBank/DDBJ databases">
        <title>Comparative genomics of Petrotoga isolates.</title>
        <authorList>
            <person name="Nesbo C.L."/>
            <person name="Charchuk R."/>
            <person name="Chow K."/>
        </authorList>
    </citation>
    <scope>NUCLEOTIDE SEQUENCE [LARGE SCALE GENOMIC DNA]</scope>
    <source>
        <strain evidence="1 2">DSM 10691</strain>
    </source>
</reference>
<protein>
    <submittedName>
        <fullName evidence="1">Uncharacterized protein</fullName>
    </submittedName>
</protein>
<comment type="caution">
    <text evidence="1">The sequence shown here is derived from an EMBL/GenBank/DDBJ whole genome shotgun (WGS) entry which is preliminary data.</text>
</comment>
<name>A0A2K1PFB0_9BACT</name>
<sequence>MGGVANFYSAQEAVIKSLNAGMNIVSICHSFEKQSKAKNAVLNEYRNDENFKKR</sequence>
<evidence type="ECO:0000313" key="1">
    <source>
        <dbReference type="EMBL" id="PNS01458.1"/>
    </source>
</evidence>
<organism evidence="1 2">
    <name type="scientific">Petrotoga miotherma DSM 10691</name>
    <dbReference type="NCBI Taxonomy" id="1434326"/>
    <lineage>
        <taxon>Bacteria</taxon>
        <taxon>Thermotogati</taxon>
        <taxon>Thermotogota</taxon>
        <taxon>Thermotogae</taxon>
        <taxon>Petrotogales</taxon>
        <taxon>Petrotogaceae</taxon>
        <taxon>Petrotoga</taxon>
    </lineage>
</organism>
<proteinExistence type="predicted"/>
<dbReference type="EMBL" id="AZRM01000012">
    <property type="protein sequence ID" value="PNS01458.1"/>
    <property type="molecule type" value="Genomic_DNA"/>
</dbReference>
<dbReference type="RefSeq" id="WP_169926279.1">
    <property type="nucleotide sequence ID" value="NZ_AZRM01000012.1"/>
</dbReference>
<keyword evidence="2" id="KW-1185">Reference proteome</keyword>
<dbReference type="GO" id="GO:0004553">
    <property type="term" value="F:hydrolase activity, hydrolyzing O-glycosyl compounds"/>
    <property type="evidence" value="ECO:0007669"/>
    <property type="project" value="InterPro"/>
</dbReference>
<dbReference type="Gene3D" id="3.20.20.300">
    <property type="entry name" value="Glycoside hydrolase, family 3, N-terminal domain"/>
    <property type="match status" value="1"/>
</dbReference>
<dbReference type="AlphaFoldDB" id="A0A2K1PFB0"/>
<dbReference type="GO" id="GO:0005975">
    <property type="term" value="P:carbohydrate metabolic process"/>
    <property type="evidence" value="ECO:0007669"/>
    <property type="project" value="InterPro"/>
</dbReference>
<evidence type="ECO:0000313" key="2">
    <source>
        <dbReference type="Proteomes" id="UP000236199"/>
    </source>
</evidence>